<dbReference type="Pfam" id="PF00563">
    <property type="entry name" value="EAL"/>
    <property type="match status" value="1"/>
</dbReference>
<keyword evidence="1" id="KW-0175">Coiled coil</keyword>
<dbReference type="PANTHER" id="PTHR44757:SF2">
    <property type="entry name" value="BIOFILM ARCHITECTURE MAINTENANCE PROTEIN MBAA"/>
    <property type="match status" value="1"/>
</dbReference>
<dbReference type="SMART" id="SM00052">
    <property type="entry name" value="EAL"/>
    <property type="match status" value="1"/>
</dbReference>
<reference evidence="5 6" key="1">
    <citation type="submission" date="2021-03" db="EMBL/GenBank/DDBJ databases">
        <title>Whole genome sequence of Metabacillus bambusae BG109.</title>
        <authorList>
            <person name="Jeong J.W."/>
        </authorList>
    </citation>
    <scope>NUCLEOTIDE SEQUENCE [LARGE SCALE GENOMIC DNA]</scope>
    <source>
        <strain evidence="5 6">BG109</strain>
    </source>
</reference>
<dbReference type="SUPFAM" id="SSF55073">
    <property type="entry name" value="Nucleotide cyclase"/>
    <property type="match status" value="1"/>
</dbReference>
<dbReference type="SMART" id="SM00267">
    <property type="entry name" value="GGDEF"/>
    <property type="match status" value="1"/>
</dbReference>
<dbReference type="Gene3D" id="3.20.20.450">
    <property type="entry name" value="EAL domain"/>
    <property type="match status" value="1"/>
</dbReference>
<feature type="domain" description="EAL" evidence="3">
    <location>
        <begin position="389"/>
        <end position="645"/>
    </location>
</feature>
<proteinExistence type="predicted"/>
<dbReference type="Pfam" id="PF12729">
    <property type="entry name" value="4HB_MCP_1"/>
    <property type="match status" value="1"/>
</dbReference>
<keyword evidence="2" id="KW-1133">Transmembrane helix</keyword>
<gene>
    <name evidence="5" type="ORF">I7822_24950</name>
</gene>
<dbReference type="Gene3D" id="3.30.70.270">
    <property type="match status" value="1"/>
</dbReference>
<dbReference type="InterPro" id="IPR035919">
    <property type="entry name" value="EAL_sf"/>
</dbReference>
<protein>
    <submittedName>
        <fullName evidence="5">EAL domain-containing protein</fullName>
    </submittedName>
</protein>
<keyword evidence="2" id="KW-0472">Membrane</keyword>
<evidence type="ECO:0000259" key="4">
    <source>
        <dbReference type="PROSITE" id="PS50887"/>
    </source>
</evidence>
<dbReference type="InterPro" id="IPR024478">
    <property type="entry name" value="HlyB_4HB_MCP"/>
</dbReference>
<feature type="domain" description="GGDEF" evidence="4">
    <location>
        <begin position="247"/>
        <end position="380"/>
    </location>
</feature>
<dbReference type="InterPro" id="IPR043128">
    <property type="entry name" value="Rev_trsase/Diguanyl_cyclase"/>
</dbReference>
<dbReference type="PROSITE" id="PS50883">
    <property type="entry name" value="EAL"/>
    <property type="match status" value="1"/>
</dbReference>
<name>A0ABS3NAD4_9BACI</name>
<dbReference type="NCBIfam" id="TIGR00254">
    <property type="entry name" value="GGDEF"/>
    <property type="match status" value="1"/>
</dbReference>
<dbReference type="InterPro" id="IPR052155">
    <property type="entry name" value="Biofilm_reg_signaling"/>
</dbReference>
<dbReference type="PANTHER" id="PTHR44757">
    <property type="entry name" value="DIGUANYLATE CYCLASE DGCP"/>
    <property type="match status" value="1"/>
</dbReference>
<keyword evidence="2" id="KW-0812">Transmembrane</keyword>
<dbReference type="InterPro" id="IPR029787">
    <property type="entry name" value="Nucleotide_cyclase"/>
</dbReference>
<dbReference type="EMBL" id="JAGDEL010000027">
    <property type="protein sequence ID" value="MBO1514883.1"/>
    <property type="molecule type" value="Genomic_DNA"/>
</dbReference>
<dbReference type="SUPFAM" id="SSF141868">
    <property type="entry name" value="EAL domain-like"/>
    <property type="match status" value="1"/>
</dbReference>
<feature type="transmembrane region" description="Helical" evidence="2">
    <location>
        <begin position="176"/>
        <end position="200"/>
    </location>
</feature>
<dbReference type="Pfam" id="PF00990">
    <property type="entry name" value="GGDEF"/>
    <property type="match status" value="1"/>
</dbReference>
<evidence type="ECO:0000256" key="1">
    <source>
        <dbReference type="SAM" id="Coils"/>
    </source>
</evidence>
<dbReference type="CDD" id="cd01949">
    <property type="entry name" value="GGDEF"/>
    <property type="match status" value="1"/>
</dbReference>
<sequence length="654" mass="74869">MKNISTNKTIISGMMIMMVFIMIIGSIAIYTTTSINSASTDIMKKYTQSIELIYHMKSLTGEVLTVDLMINEETDLDKKVNHEEELEKLKQDVQNNFAEIELIHGENLHPLYSDFYDSWEKYVELQESSATKPDEQLIQNKKDQFDKVMTSLNELLDYEKNMIDTMKKEQKKEYTVATKTIWCSLFIFLFLSCIATFYLGKVLLINKKNKEKINYLAYHDSLTGLSNRSLFNEKLNNRISLAKKEDKKLAVMFLDLDRFKNINDTLGHEKGDLLIKLVAERLVKCIGENGIVSRRGGDEFTILILNVETEIEVKRIASDIINVFNDPFQLEASKINVTASIGISTYPKDGEDSDTLLRIADMAMYQVKGNGKNSFNFITEEDQEKMEKAIRLETDLFRAVELDCEQFRVCYQPKVNLSTEKITGAEALIRWKHPEFGFISPVNFLSIAEETGLILPIGEWVIRQACNQNRLIQQLGYEPIKIAINLSVVQFFQPDIVQTIKRIITETKANPLYLEFEITESVAMSDFNLIEKRLKELKSLGVTIAMDDFGTGYSSLNYLKKLPIDTLKIDQSFIKDIHDDQHDQTLIKTIISMAKGLNLHVVAEGVEMASHADLLKKENCQEAQGYFYSRPLKSKNFLKILEDSQAFNSISEAN</sequence>
<dbReference type="CDD" id="cd01948">
    <property type="entry name" value="EAL"/>
    <property type="match status" value="1"/>
</dbReference>
<dbReference type="Proteomes" id="UP000663981">
    <property type="component" value="Unassembled WGS sequence"/>
</dbReference>
<comment type="caution">
    <text evidence="5">The sequence shown here is derived from an EMBL/GenBank/DDBJ whole genome shotgun (WGS) entry which is preliminary data.</text>
</comment>
<accession>A0ABS3NAD4</accession>
<organism evidence="5 6">
    <name type="scientific">Metabacillus bambusae</name>
    <dbReference type="NCBI Taxonomy" id="2795218"/>
    <lineage>
        <taxon>Bacteria</taxon>
        <taxon>Bacillati</taxon>
        <taxon>Bacillota</taxon>
        <taxon>Bacilli</taxon>
        <taxon>Bacillales</taxon>
        <taxon>Bacillaceae</taxon>
        <taxon>Metabacillus</taxon>
    </lineage>
</organism>
<dbReference type="InterPro" id="IPR001633">
    <property type="entry name" value="EAL_dom"/>
</dbReference>
<evidence type="ECO:0000313" key="5">
    <source>
        <dbReference type="EMBL" id="MBO1514883.1"/>
    </source>
</evidence>
<dbReference type="RefSeq" id="WP_207981784.1">
    <property type="nucleotide sequence ID" value="NZ_JAGDEL010000027.1"/>
</dbReference>
<dbReference type="PROSITE" id="PS50887">
    <property type="entry name" value="GGDEF"/>
    <property type="match status" value="1"/>
</dbReference>
<keyword evidence="6" id="KW-1185">Reference proteome</keyword>
<evidence type="ECO:0000313" key="6">
    <source>
        <dbReference type="Proteomes" id="UP000663981"/>
    </source>
</evidence>
<evidence type="ECO:0000259" key="3">
    <source>
        <dbReference type="PROSITE" id="PS50883"/>
    </source>
</evidence>
<dbReference type="InterPro" id="IPR000160">
    <property type="entry name" value="GGDEF_dom"/>
</dbReference>
<evidence type="ECO:0000256" key="2">
    <source>
        <dbReference type="SAM" id="Phobius"/>
    </source>
</evidence>
<feature type="coiled-coil region" evidence="1">
    <location>
        <begin position="72"/>
        <end position="103"/>
    </location>
</feature>
<feature type="transmembrane region" description="Helical" evidence="2">
    <location>
        <begin position="12"/>
        <end position="35"/>
    </location>
</feature>